<dbReference type="OrthoDB" id="6755582at2759"/>
<comment type="subcellular location">
    <subcellularLocation>
        <location evidence="1">Secreted</location>
    </subcellularLocation>
</comment>
<dbReference type="GO" id="GO:0005615">
    <property type="term" value="C:extracellular space"/>
    <property type="evidence" value="ECO:0007669"/>
    <property type="project" value="TreeGrafter"/>
</dbReference>
<sequence>MRAALFTIVLALSGTSLYCLSSHEDEENDLDEVNSSVTGRISCEIFYIFGLCDCDTVVKYFPVKYVLSVSGEGNFTEEPKTPYTKLNSEQFFSGKLDPQKETVILIHGFLHGCDHKFIQQTTATYLKFRPDVQVIAVCWSAAFPDLEKRVGGLLSLMTFPAAYQVTKCIGRTVASFIEHLHDDLSVAWDKLTVVAHSLGTQVAGAAGNRLPSLKTIIALDPTWRLPLLNNFKADSANNVVVVHTSKSLGTPWPAGTADFYANLFKLYQPGCFHWDLIKIFQCNHFRSVELFIEAVQNPKAFKATQFLWGKSAYFSPDTKAKGKFYFITNEMNPEIEAGSPLDAIDERPQEELFLLAENKSLREENELLRQQLNEAKSEILRLKEFARILEKKFTVSQQQSFMQGRCSQWTSDDIAKAITLRYDGFQLETGQLVTKDAFISLIEHQSEGDLKYAHKISSSHLLVFGSERQNVRKAAELLSNTVGQAISHNFPEWQHVGETVTTINNGFDVLNARFPICESNVLKSAYGNSLEKQNEALHKLEHFITSMKLIKKPKKNGTLMPKKPTIELKKPAHLPFQQGFLISINSLRGLFDELKKEGYFYVLPSRCNQDVLESFFSQLRGLGRFYDHPLPNTVSQRVKSLILSRRAGIVFNNLNCPREKDVETLSVSVIEPLVRSDSFGHHETSNNYNNKDGPSASDADEMGELILKGHEIEQIELENEFEENFDEYPDKKSEELLEMLAGYLIYRFKKKQPEKSALYGSYSKDVPTSSKKTWVGTLSRGWLIRPNESFMKDVKAMEEEFIKYHGKGINKNANVFSTLKTRIQESNPHIDDFLVLCYVRTRTFIRMKNLNREAREKKLFKKRSSSGNRQNSKKMKKIIT</sequence>
<dbReference type="GO" id="GO:0017171">
    <property type="term" value="F:serine hydrolase activity"/>
    <property type="evidence" value="ECO:0007669"/>
    <property type="project" value="TreeGrafter"/>
</dbReference>
<evidence type="ECO:0000313" key="10">
    <source>
        <dbReference type="EMBL" id="KAF6212640.1"/>
    </source>
</evidence>
<dbReference type="PANTHER" id="PTHR11610:SF173">
    <property type="entry name" value="LIPASE DOMAIN-CONTAINING PROTEIN-RELATED"/>
    <property type="match status" value="1"/>
</dbReference>
<dbReference type="InterPro" id="IPR000734">
    <property type="entry name" value="TAG_lipase"/>
</dbReference>
<evidence type="ECO:0000256" key="3">
    <source>
        <dbReference type="ARBA" id="ARBA00022525"/>
    </source>
</evidence>
<feature type="chain" id="PRO_5035753621" description="Lipase domain-containing protein" evidence="7">
    <location>
        <begin position="22"/>
        <end position="880"/>
    </location>
</feature>
<dbReference type="PANTHER" id="PTHR11610">
    <property type="entry name" value="LIPASE"/>
    <property type="match status" value="1"/>
</dbReference>
<evidence type="ECO:0000259" key="9">
    <source>
        <dbReference type="Pfam" id="PF21788"/>
    </source>
</evidence>
<dbReference type="Pfam" id="PF21788">
    <property type="entry name" value="TNP-like_GBD"/>
    <property type="match status" value="1"/>
</dbReference>
<evidence type="ECO:0000256" key="4">
    <source>
        <dbReference type="RuleBase" id="RU004262"/>
    </source>
</evidence>
<feature type="domain" description="Transposable element P transposase-like GTP-binding insertion" evidence="9">
    <location>
        <begin position="432"/>
        <end position="518"/>
    </location>
</feature>
<gene>
    <name evidence="10" type="ORF">GE061_013166</name>
</gene>
<dbReference type="SUPFAM" id="SSF53474">
    <property type="entry name" value="alpha/beta-Hydrolases"/>
    <property type="match status" value="1"/>
</dbReference>
<comment type="caution">
    <text evidence="10">The sequence shown here is derived from an EMBL/GenBank/DDBJ whole genome shotgun (WGS) entry which is preliminary data.</text>
</comment>
<feature type="domain" description="Lipase" evidence="8">
    <location>
        <begin position="95"/>
        <end position="304"/>
    </location>
</feature>
<comment type="similarity">
    <text evidence="2 4">Belongs to the AB hydrolase superfamily. Lipase family.</text>
</comment>
<dbReference type="Gene3D" id="3.40.50.1820">
    <property type="entry name" value="alpha/beta hydrolase"/>
    <property type="match status" value="1"/>
</dbReference>
<dbReference type="Proteomes" id="UP000466442">
    <property type="component" value="Unassembled WGS sequence"/>
</dbReference>
<keyword evidence="3" id="KW-0964">Secreted</keyword>
<dbReference type="AlphaFoldDB" id="A0A8S9XUC5"/>
<dbReference type="InterPro" id="IPR029058">
    <property type="entry name" value="AB_hydrolase_fold"/>
</dbReference>
<name>A0A8S9XUC5_APOLU</name>
<dbReference type="GO" id="GO:0016298">
    <property type="term" value="F:lipase activity"/>
    <property type="evidence" value="ECO:0007669"/>
    <property type="project" value="InterPro"/>
</dbReference>
<keyword evidence="7" id="KW-0732">Signal</keyword>
<evidence type="ECO:0000256" key="5">
    <source>
        <dbReference type="SAM" id="Coils"/>
    </source>
</evidence>
<reference evidence="10" key="1">
    <citation type="journal article" date="2021" name="Mol. Ecol. Resour.">
        <title>Apolygus lucorum genome provides insights into omnivorousness and mesophyll feeding.</title>
        <authorList>
            <person name="Liu Y."/>
            <person name="Liu H."/>
            <person name="Wang H."/>
            <person name="Huang T."/>
            <person name="Liu B."/>
            <person name="Yang B."/>
            <person name="Yin L."/>
            <person name="Li B."/>
            <person name="Zhang Y."/>
            <person name="Zhang S."/>
            <person name="Jiang F."/>
            <person name="Zhang X."/>
            <person name="Ren Y."/>
            <person name="Wang B."/>
            <person name="Wang S."/>
            <person name="Lu Y."/>
            <person name="Wu K."/>
            <person name="Fan W."/>
            <person name="Wang G."/>
        </authorList>
    </citation>
    <scope>NUCLEOTIDE SEQUENCE</scope>
    <source>
        <strain evidence="10">12Hb</strain>
    </source>
</reference>
<dbReference type="InterPro" id="IPR013818">
    <property type="entry name" value="Lipase"/>
</dbReference>
<organism evidence="10 11">
    <name type="scientific">Apolygus lucorum</name>
    <name type="common">Small green plant bug</name>
    <name type="synonym">Lygocoris lucorum</name>
    <dbReference type="NCBI Taxonomy" id="248454"/>
    <lineage>
        <taxon>Eukaryota</taxon>
        <taxon>Metazoa</taxon>
        <taxon>Ecdysozoa</taxon>
        <taxon>Arthropoda</taxon>
        <taxon>Hexapoda</taxon>
        <taxon>Insecta</taxon>
        <taxon>Pterygota</taxon>
        <taxon>Neoptera</taxon>
        <taxon>Paraneoptera</taxon>
        <taxon>Hemiptera</taxon>
        <taxon>Heteroptera</taxon>
        <taxon>Panheteroptera</taxon>
        <taxon>Cimicomorpha</taxon>
        <taxon>Miridae</taxon>
        <taxon>Mirini</taxon>
        <taxon>Apolygus</taxon>
    </lineage>
</organism>
<evidence type="ECO:0008006" key="12">
    <source>
        <dbReference type="Google" id="ProtNLM"/>
    </source>
</evidence>
<proteinExistence type="inferred from homology"/>
<feature type="coiled-coil region" evidence="5">
    <location>
        <begin position="358"/>
        <end position="392"/>
    </location>
</feature>
<accession>A0A8S9XUC5</accession>
<evidence type="ECO:0000256" key="1">
    <source>
        <dbReference type="ARBA" id="ARBA00004613"/>
    </source>
</evidence>
<keyword evidence="11" id="KW-1185">Reference proteome</keyword>
<feature type="compositionally biased region" description="Basic residues" evidence="6">
    <location>
        <begin position="871"/>
        <end position="880"/>
    </location>
</feature>
<dbReference type="Pfam" id="PF00151">
    <property type="entry name" value="Lipase"/>
    <property type="match status" value="1"/>
</dbReference>
<protein>
    <recommendedName>
        <fullName evidence="12">Lipase domain-containing protein</fullName>
    </recommendedName>
</protein>
<feature type="signal peptide" evidence="7">
    <location>
        <begin position="1"/>
        <end position="21"/>
    </location>
</feature>
<evidence type="ECO:0000313" key="11">
    <source>
        <dbReference type="Proteomes" id="UP000466442"/>
    </source>
</evidence>
<feature type="region of interest" description="Disordered" evidence="6">
    <location>
        <begin position="856"/>
        <end position="880"/>
    </location>
</feature>
<evidence type="ECO:0000256" key="6">
    <source>
        <dbReference type="SAM" id="MobiDB-lite"/>
    </source>
</evidence>
<dbReference type="InterPro" id="IPR048366">
    <property type="entry name" value="TNP-like_GBD"/>
</dbReference>
<dbReference type="EMBL" id="WIXP02000004">
    <property type="protein sequence ID" value="KAF6212640.1"/>
    <property type="molecule type" value="Genomic_DNA"/>
</dbReference>
<dbReference type="GO" id="GO:0016042">
    <property type="term" value="P:lipid catabolic process"/>
    <property type="evidence" value="ECO:0007669"/>
    <property type="project" value="TreeGrafter"/>
</dbReference>
<evidence type="ECO:0000256" key="7">
    <source>
        <dbReference type="SAM" id="SignalP"/>
    </source>
</evidence>
<keyword evidence="5" id="KW-0175">Coiled coil</keyword>
<evidence type="ECO:0000259" key="8">
    <source>
        <dbReference type="Pfam" id="PF00151"/>
    </source>
</evidence>
<evidence type="ECO:0000256" key="2">
    <source>
        <dbReference type="ARBA" id="ARBA00010701"/>
    </source>
</evidence>